<keyword evidence="1" id="KW-0808">Transferase</keyword>
<gene>
    <name evidence="3" type="ORF">NSPWAT_2325</name>
</gene>
<organism evidence="3 4">
    <name type="scientific">Nitrospina watsonii</name>
    <dbReference type="NCBI Taxonomy" id="1323948"/>
    <lineage>
        <taxon>Bacteria</taxon>
        <taxon>Pseudomonadati</taxon>
        <taxon>Nitrospinota/Tectimicrobiota group</taxon>
        <taxon>Nitrospinota</taxon>
        <taxon>Nitrospinia</taxon>
        <taxon>Nitrospinales</taxon>
        <taxon>Nitrospinaceae</taxon>
        <taxon>Nitrospina</taxon>
    </lineage>
</organism>
<dbReference type="PANTHER" id="PTHR43861">
    <property type="entry name" value="TRANS-ACONITATE 2-METHYLTRANSFERASE-RELATED"/>
    <property type="match status" value="1"/>
</dbReference>
<evidence type="ECO:0000256" key="1">
    <source>
        <dbReference type="ARBA" id="ARBA00022679"/>
    </source>
</evidence>
<evidence type="ECO:0000313" key="4">
    <source>
        <dbReference type="Proteomes" id="UP001157733"/>
    </source>
</evidence>
<dbReference type="PANTHER" id="PTHR43861:SF3">
    <property type="entry name" value="PUTATIVE (AFU_ORTHOLOGUE AFUA_2G14390)-RELATED"/>
    <property type="match status" value="1"/>
</dbReference>
<proteinExistence type="predicted"/>
<dbReference type="SUPFAM" id="SSF53335">
    <property type="entry name" value="S-adenosyl-L-methionine-dependent methyltransferases"/>
    <property type="match status" value="1"/>
</dbReference>
<dbReference type="EMBL" id="OX336137">
    <property type="protein sequence ID" value="CAI2719181.1"/>
    <property type="molecule type" value="Genomic_DNA"/>
</dbReference>
<dbReference type="InterPro" id="IPR029063">
    <property type="entry name" value="SAM-dependent_MTases_sf"/>
</dbReference>
<protein>
    <submittedName>
        <fullName evidence="3">TehB domain-containing protein</fullName>
    </submittedName>
</protein>
<dbReference type="Proteomes" id="UP001157733">
    <property type="component" value="Chromosome"/>
</dbReference>
<dbReference type="Gene3D" id="3.40.50.150">
    <property type="entry name" value="Vaccinia Virus protein VP39"/>
    <property type="match status" value="1"/>
</dbReference>
<reference evidence="3 4" key="1">
    <citation type="submission" date="2022-09" db="EMBL/GenBank/DDBJ databases">
        <authorList>
            <person name="Kop L."/>
        </authorList>
    </citation>
    <scope>NUCLEOTIDE SEQUENCE [LARGE SCALE GENOMIC DNA]</scope>
    <source>
        <strain evidence="3 4">347</strain>
    </source>
</reference>
<evidence type="ECO:0000259" key="2">
    <source>
        <dbReference type="Pfam" id="PF03848"/>
    </source>
</evidence>
<dbReference type="Pfam" id="PF03848">
    <property type="entry name" value="TehB"/>
    <property type="match status" value="1"/>
</dbReference>
<keyword evidence="4" id="KW-1185">Reference proteome</keyword>
<name>A0ABM9HFX9_9BACT</name>
<dbReference type="InterPro" id="IPR015985">
    <property type="entry name" value="TehB-like_dom"/>
</dbReference>
<evidence type="ECO:0000313" key="3">
    <source>
        <dbReference type="EMBL" id="CAI2719181.1"/>
    </source>
</evidence>
<feature type="domain" description="Tellurite resistance methyltransferase TehB-like" evidence="2">
    <location>
        <begin position="76"/>
        <end position="215"/>
    </location>
</feature>
<sequence>MWRWSKIGSINHLREARMTPSSHRIQTPLCLSLGLLISVFFIAGPVWAKPKDQDRWNKKYEVDVFLFGKEPVPFLKKNAGLLPKGKTLDIAMGEGRNGVFLATQGFDVTGWDISTVGLQKAHRLAQEHNVSIETQVVDLEKAELPKNTYDVILMMYYMQRDLFPQIRDALKPGGMAVIETYNVDYLKYRDFRREWTLDTNELLDVFKDFKIIRYQAYDDGEEAYSSIIAQKPAE</sequence>
<dbReference type="CDD" id="cd02440">
    <property type="entry name" value="AdoMet_MTases"/>
    <property type="match status" value="1"/>
</dbReference>
<accession>A0ABM9HFX9</accession>